<evidence type="ECO:0000313" key="3">
    <source>
        <dbReference type="Proteomes" id="UP001430356"/>
    </source>
</evidence>
<name>A0AAW0F738_9TRYP</name>
<dbReference type="AlphaFoldDB" id="A0AAW0F738"/>
<dbReference type="SUPFAM" id="SSF52540">
    <property type="entry name" value="P-loop containing nucleoside triphosphate hydrolases"/>
    <property type="match status" value="1"/>
</dbReference>
<feature type="region of interest" description="Disordered" evidence="1">
    <location>
        <begin position="651"/>
        <end position="719"/>
    </location>
</feature>
<feature type="compositionally biased region" description="Basic residues" evidence="1">
    <location>
        <begin position="689"/>
        <end position="699"/>
    </location>
</feature>
<feature type="compositionally biased region" description="Low complexity" evidence="1">
    <location>
        <begin position="390"/>
        <end position="399"/>
    </location>
</feature>
<dbReference type="GO" id="GO:0005829">
    <property type="term" value="C:cytosol"/>
    <property type="evidence" value="ECO:0007669"/>
    <property type="project" value="TreeGrafter"/>
</dbReference>
<feature type="region of interest" description="Disordered" evidence="1">
    <location>
        <begin position="549"/>
        <end position="576"/>
    </location>
</feature>
<dbReference type="InterPro" id="IPR040385">
    <property type="entry name" value="RABL6"/>
</dbReference>
<proteinExistence type="predicted"/>
<feature type="compositionally biased region" description="Low complexity" evidence="1">
    <location>
        <begin position="421"/>
        <end position="441"/>
    </location>
</feature>
<organism evidence="2 3">
    <name type="scientific">Novymonas esmeraldas</name>
    <dbReference type="NCBI Taxonomy" id="1808958"/>
    <lineage>
        <taxon>Eukaryota</taxon>
        <taxon>Discoba</taxon>
        <taxon>Euglenozoa</taxon>
        <taxon>Kinetoplastea</taxon>
        <taxon>Metakinetoplastina</taxon>
        <taxon>Trypanosomatida</taxon>
        <taxon>Trypanosomatidae</taxon>
        <taxon>Novymonas</taxon>
    </lineage>
</organism>
<feature type="compositionally biased region" description="Basic and acidic residues" evidence="1">
    <location>
        <begin position="679"/>
        <end position="688"/>
    </location>
</feature>
<dbReference type="EMBL" id="JAECZO010000017">
    <property type="protein sequence ID" value="KAK7201616.1"/>
    <property type="molecule type" value="Genomic_DNA"/>
</dbReference>
<feature type="compositionally biased region" description="Low complexity" evidence="1">
    <location>
        <begin position="559"/>
        <end position="570"/>
    </location>
</feature>
<keyword evidence="3" id="KW-1185">Reference proteome</keyword>
<accession>A0AAW0F738</accession>
<dbReference type="GO" id="GO:0005525">
    <property type="term" value="F:GTP binding"/>
    <property type="evidence" value="ECO:0007669"/>
    <property type="project" value="InterPro"/>
</dbReference>
<dbReference type="PANTHER" id="PTHR14932">
    <property type="entry name" value="RAS GTPASE-RELATED"/>
    <property type="match status" value="1"/>
</dbReference>
<feature type="compositionally biased region" description="Low complexity" evidence="1">
    <location>
        <begin position="330"/>
        <end position="371"/>
    </location>
</feature>
<dbReference type="InterPro" id="IPR027417">
    <property type="entry name" value="P-loop_NTPase"/>
</dbReference>
<feature type="compositionally biased region" description="Low complexity" evidence="1">
    <location>
        <begin position="464"/>
        <end position="489"/>
    </location>
</feature>
<dbReference type="Gene3D" id="3.40.50.300">
    <property type="entry name" value="P-loop containing nucleotide triphosphate hydrolases"/>
    <property type="match status" value="1"/>
</dbReference>
<dbReference type="Proteomes" id="UP001430356">
    <property type="component" value="Unassembled WGS sequence"/>
</dbReference>
<evidence type="ECO:0000256" key="1">
    <source>
        <dbReference type="SAM" id="MobiDB-lite"/>
    </source>
</evidence>
<dbReference type="PANTHER" id="PTHR14932:SF1">
    <property type="entry name" value="RAB-LIKE PROTEIN 6"/>
    <property type="match status" value="1"/>
</dbReference>
<reference evidence="2 3" key="1">
    <citation type="journal article" date="2021" name="MBio">
        <title>A New Model Trypanosomatid, Novymonas esmeraldas: Genomic Perception of Its 'Candidatus Pandoraea novymonadis' Endosymbiont.</title>
        <authorList>
            <person name="Zakharova A."/>
            <person name="Saura A."/>
            <person name="Butenko A."/>
            <person name="Podesvova L."/>
            <person name="Warmusova S."/>
            <person name="Kostygov A.Y."/>
            <person name="Nenarokova A."/>
            <person name="Lukes J."/>
            <person name="Opperdoes F.R."/>
            <person name="Yurchenko V."/>
        </authorList>
    </citation>
    <scope>NUCLEOTIDE SEQUENCE [LARGE SCALE GENOMIC DNA]</scope>
    <source>
        <strain evidence="2 3">E262AT.01</strain>
    </source>
</reference>
<dbReference type="GO" id="GO:0005634">
    <property type="term" value="C:nucleus"/>
    <property type="evidence" value="ECO:0007669"/>
    <property type="project" value="TreeGrafter"/>
</dbReference>
<evidence type="ECO:0000313" key="2">
    <source>
        <dbReference type="EMBL" id="KAK7201616.1"/>
    </source>
</evidence>
<feature type="region of interest" description="Disordered" evidence="1">
    <location>
        <begin position="300"/>
        <end position="405"/>
    </location>
</feature>
<sequence>MSFISYVQSLWGPSTDAPPPSGTSAQHLGSGLWPLSAQVREEMKKGTRYNMKVVLRGTRGTGKSTLMAHLSGHPLPTHYSPSSELVASTMRLQGEHCAPHEGTKVDMWEVVEGRQPTASSSSSLMTAGRASAHIPTAQLHEALRVAADARLRDIYAGCQLVIIMVDPRQRSSWEFAKRETVDVPPTCCILYALNFCDVAPATSPTPTGDSVTLDEVQSWCGRVRRATTSAVHRMLEGRPAPAEFSVPPMTAVFSALTGAGMLGVVRALHVASTLLRIAAEEVRVQQLFGLLARQQAMPIAGGDEAPAPPPSAVSGSGDSLAQPPSHDQGRGTAARGALRRTPTSPAPASDPAATAAATAGTASATTQSESALRMQHRCADPLVASGGGTAQTSSGVAGACRHDGSANGPVSDAEAMRLFLGSSGSDGSGRASTRSSSSSSAPLGVAVHPTSRPMPSRHQPPPHQRAAATATTAAPQRGGSVAASWSGSAPLSADEGATAVDSAPRPRLEEPPPAQVARLTAEEVVCSLACTMVRDVDAPADEFFAHTREEQHDGESTTAAAESSGASPASAAPPPGGVGALTARLLETHRVVRRPTSSSTSVATAAATDPALHADVSAILAQMTAALAAGAPAADGAAEATAVDRRITEVGHEGEEPQQQQQRQPDDPSASRPRRSKHSVRDGVDSREQRRRHHRRRQSHVTSVADGTATGAPAEVDDGSFELLLV</sequence>
<comment type="caution">
    <text evidence="2">The sequence shown here is derived from an EMBL/GenBank/DDBJ whole genome shotgun (WGS) entry which is preliminary data.</text>
</comment>
<feature type="region of interest" description="Disordered" evidence="1">
    <location>
        <begin position="420"/>
        <end position="516"/>
    </location>
</feature>
<gene>
    <name evidence="2" type="ORF">NESM_000226300</name>
</gene>
<protein>
    <submittedName>
        <fullName evidence="2">Uncharacterized protein</fullName>
    </submittedName>
</protein>